<evidence type="ECO:0000313" key="6">
    <source>
        <dbReference type="EMBL" id="AJB42322.1"/>
    </source>
</evidence>
<dbReference type="Proteomes" id="UP000266720">
    <property type="component" value="Chromosome"/>
</dbReference>
<dbReference type="PRINTS" id="PR00033">
    <property type="entry name" value="HTHASNC"/>
</dbReference>
<dbReference type="GeneID" id="16572837"/>
<dbReference type="InterPro" id="IPR019888">
    <property type="entry name" value="Tscrpt_reg_AsnC-like"/>
</dbReference>
<dbReference type="Gene3D" id="3.30.70.920">
    <property type="match status" value="1"/>
</dbReference>
<evidence type="ECO:0000256" key="1">
    <source>
        <dbReference type="ARBA" id="ARBA00023015"/>
    </source>
</evidence>
<name>A0A3G1A618_9CREN</name>
<dbReference type="SUPFAM" id="SSF54909">
    <property type="entry name" value="Dimeric alpha+beta barrel"/>
    <property type="match status" value="1"/>
</dbReference>
<dbReference type="SUPFAM" id="SSF46785">
    <property type="entry name" value="Winged helix' DNA-binding domain"/>
    <property type="match status" value="1"/>
</dbReference>
<dbReference type="Pfam" id="PF13412">
    <property type="entry name" value="HTH_24"/>
    <property type="match status" value="1"/>
</dbReference>
<dbReference type="GO" id="GO:0043200">
    <property type="term" value="P:response to amino acid"/>
    <property type="evidence" value="ECO:0007669"/>
    <property type="project" value="TreeGrafter"/>
</dbReference>
<dbReference type="PROSITE" id="PS50956">
    <property type="entry name" value="HTH_ASNC_2"/>
    <property type="match status" value="1"/>
</dbReference>
<feature type="domain" description="HTH asnC-type" evidence="5">
    <location>
        <begin position="2"/>
        <end position="63"/>
    </location>
</feature>
<evidence type="ECO:0000259" key="5">
    <source>
        <dbReference type="PROSITE" id="PS50956"/>
    </source>
</evidence>
<dbReference type="KEGG" id="tcb:TCARB_1276"/>
<dbReference type="InterPro" id="IPR000485">
    <property type="entry name" value="AsnC-type_HTH_dom"/>
</dbReference>
<evidence type="ECO:0000313" key="7">
    <source>
        <dbReference type="Proteomes" id="UP000266720"/>
    </source>
</evidence>
<dbReference type="Gene3D" id="1.10.10.10">
    <property type="entry name" value="Winged helix-like DNA-binding domain superfamily/Winged helix DNA-binding domain"/>
    <property type="match status" value="1"/>
</dbReference>
<protein>
    <submittedName>
        <fullName evidence="6">Transcriptional regulator, AsnC family</fullName>
    </submittedName>
</protein>
<dbReference type="STRING" id="697581.TCARB_1276"/>
<dbReference type="PANTHER" id="PTHR30154">
    <property type="entry name" value="LEUCINE-RESPONSIVE REGULATORY PROTEIN"/>
    <property type="match status" value="1"/>
</dbReference>
<evidence type="ECO:0000256" key="4">
    <source>
        <dbReference type="ARBA" id="ARBA00029440"/>
    </source>
</evidence>
<proteinExistence type="predicted"/>
<evidence type="ECO:0000256" key="3">
    <source>
        <dbReference type="ARBA" id="ARBA00023163"/>
    </source>
</evidence>
<sequence>MLDEKDVALLELLQENARLTVKELSRKIGSPITTTHARLKRLEKEGFIKAYRAILDPKKLGFNTLAYIFISFSREKGLDQRKVASEIAKIPEVQEVHIITGEWDILAKVRVSNVDALGELVVNKLRNIEGVEKTYTSVVLENVKESTKLPVRASQVEK</sequence>
<reference evidence="7" key="1">
    <citation type="book" date="2010" name="EXTREMOPHILES" publisher="0:0-0">
        <title>Complete genome sequences of ten hyperthermophilic archaea reveal their metabolic capabilities and possible ecological roles.</title>
        <editorList>
            <person name="?"/>
        </editorList>
        <authorList>
            <person name="Ravin N.V."/>
            <person name="Mardanov A.V."/>
            <person name="Bonch-Osmolovskaya E.A."/>
            <person name="Skryabin K.G."/>
        </authorList>
    </citation>
    <scope>NUCLEOTIDE SEQUENCE [LARGE SCALE GENOMIC DNA]</scope>
    <source>
        <strain evidence="7">1505</strain>
    </source>
</reference>
<dbReference type="CDD" id="cd00090">
    <property type="entry name" value="HTH_ARSR"/>
    <property type="match status" value="1"/>
</dbReference>
<comment type="pathway">
    <text evidence="4">Amino-acid biosynthesis.</text>
</comment>
<dbReference type="InterPro" id="IPR011008">
    <property type="entry name" value="Dimeric_a/b-barrel"/>
</dbReference>
<dbReference type="EMBL" id="CP007493">
    <property type="protein sequence ID" value="AJB42322.1"/>
    <property type="molecule type" value="Genomic_DNA"/>
</dbReference>
<dbReference type="GeneID" id="25406687"/>
<keyword evidence="1" id="KW-0805">Transcription regulation</keyword>
<evidence type="ECO:0000256" key="2">
    <source>
        <dbReference type="ARBA" id="ARBA00023125"/>
    </source>
</evidence>
<gene>
    <name evidence="6" type="ORF">TCARB_1276</name>
</gene>
<dbReference type="InterPro" id="IPR011991">
    <property type="entry name" value="ArsR-like_HTH"/>
</dbReference>
<dbReference type="GO" id="GO:0043565">
    <property type="term" value="F:sequence-specific DNA binding"/>
    <property type="evidence" value="ECO:0007669"/>
    <property type="project" value="InterPro"/>
</dbReference>
<dbReference type="Pfam" id="PF01037">
    <property type="entry name" value="AsnC_trans_reg"/>
    <property type="match status" value="1"/>
</dbReference>
<dbReference type="RefSeq" id="WP_020961885.1">
    <property type="nucleotide sequence ID" value="NZ_CP007493.1"/>
</dbReference>
<keyword evidence="3" id="KW-0804">Transcription</keyword>
<dbReference type="SMART" id="SM00344">
    <property type="entry name" value="HTH_ASNC"/>
    <property type="match status" value="1"/>
</dbReference>
<dbReference type="AlphaFoldDB" id="A0A3G1A618"/>
<dbReference type="PANTHER" id="PTHR30154:SF34">
    <property type="entry name" value="TRANSCRIPTIONAL REGULATOR AZLB"/>
    <property type="match status" value="1"/>
</dbReference>
<dbReference type="GO" id="GO:0005829">
    <property type="term" value="C:cytosol"/>
    <property type="evidence" value="ECO:0007669"/>
    <property type="project" value="TreeGrafter"/>
</dbReference>
<organism evidence="6 7">
    <name type="scientific">Thermofilum adornatum 1505</name>
    <dbReference type="NCBI Taxonomy" id="697581"/>
    <lineage>
        <taxon>Archaea</taxon>
        <taxon>Thermoproteota</taxon>
        <taxon>Thermoprotei</taxon>
        <taxon>Thermofilales</taxon>
        <taxon>Thermofilaceae</taxon>
        <taxon>Thermofilum</taxon>
    </lineage>
</organism>
<dbReference type="InterPro" id="IPR036390">
    <property type="entry name" value="WH_DNA-bd_sf"/>
</dbReference>
<keyword evidence="2" id="KW-0238">DNA-binding</keyword>
<dbReference type="InterPro" id="IPR036388">
    <property type="entry name" value="WH-like_DNA-bd_sf"/>
</dbReference>
<dbReference type="InterPro" id="IPR019887">
    <property type="entry name" value="Tscrpt_reg_AsnC/Lrp_C"/>
</dbReference>
<accession>A0A3G1A618</accession>